<dbReference type="PANTHER" id="PTHR34406">
    <property type="entry name" value="PROTEIN YCEI"/>
    <property type="match status" value="1"/>
</dbReference>
<evidence type="ECO:0000256" key="1">
    <source>
        <dbReference type="SAM" id="SignalP"/>
    </source>
</evidence>
<name>A0A1H6YHM8_9DEIO</name>
<dbReference type="OrthoDB" id="9811006at2"/>
<dbReference type="STRING" id="856736.SAMN04488058_10750"/>
<gene>
    <name evidence="3" type="ORF">SAMN04488058_10750</name>
</gene>
<dbReference type="InterPro" id="IPR007372">
    <property type="entry name" value="Lipid/polyisoprenoid-bd_YceI"/>
</dbReference>
<evidence type="ECO:0000313" key="4">
    <source>
        <dbReference type="Proteomes" id="UP000199223"/>
    </source>
</evidence>
<accession>A0A1H6YHM8</accession>
<dbReference type="RefSeq" id="WP_092264372.1">
    <property type="nucleotide sequence ID" value="NZ_FNZA01000007.1"/>
</dbReference>
<dbReference type="EMBL" id="FNZA01000007">
    <property type="protein sequence ID" value="SEJ38477.1"/>
    <property type="molecule type" value="Genomic_DNA"/>
</dbReference>
<protein>
    <submittedName>
        <fullName evidence="3">Polyisoprenoid-binding protein YceI</fullName>
    </submittedName>
</protein>
<dbReference type="Proteomes" id="UP000199223">
    <property type="component" value="Unassembled WGS sequence"/>
</dbReference>
<keyword evidence="1" id="KW-0732">Signal</keyword>
<keyword evidence="4" id="KW-1185">Reference proteome</keyword>
<organism evidence="3 4">
    <name type="scientific">Deinococcus reticulitermitis</name>
    <dbReference type="NCBI Taxonomy" id="856736"/>
    <lineage>
        <taxon>Bacteria</taxon>
        <taxon>Thermotogati</taxon>
        <taxon>Deinococcota</taxon>
        <taxon>Deinococci</taxon>
        <taxon>Deinococcales</taxon>
        <taxon>Deinococcaceae</taxon>
        <taxon>Deinococcus</taxon>
    </lineage>
</organism>
<feature type="domain" description="Lipid/polyisoprenoid-binding YceI-like" evidence="2">
    <location>
        <begin position="31"/>
        <end position="204"/>
    </location>
</feature>
<sequence length="206" mass="21669">MLFSHTARLLALNTLTLGALTLGAATAAPTKFEVASASENLNVMTVESETAVENFTGRTNKVRGSLTFDPVARTGSGSVTVDGSSIDTGIAARNGHMNSANWLNFAARPEVKFTATRVTRVSGDNYRVAGNLTLNGMTRPVTADATVRYTPANATTREAGLKGNVLAVSTRFNVKLSDFGVKNGQITAGRVSDQLAITVRFVASDK</sequence>
<feature type="signal peptide" evidence="1">
    <location>
        <begin position="1"/>
        <end position="27"/>
    </location>
</feature>
<feature type="chain" id="PRO_5011656959" evidence="1">
    <location>
        <begin position="28"/>
        <end position="206"/>
    </location>
</feature>
<dbReference type="AlphaFoldDB" id="A0A1H6YHM8"/>
<dbReference type="InterPro" id="IPR036761">
    <property type="entry name" value="TTHA0802/YceI-like_sf"/>
</dbReference>
<evidence type="ECO:0000259" key="2">
    <source>
        <dbReference type="SMART" id="SM00867"/>
    </source>
</evidence>
<dbReference type="Pfam" id="PF04264">
    <property type="entry name" value="YceI"/>
    <property type="match status" value="1"/>
</dbReference>
<proteinExistence type="predicted"/>
<reference evidence="4" key="1">
    <citation type="submission" date="2016-10" db="EMBL/GenBank/DDBJ databases">
        <authorList>
            <person name="Varghese N."/>
            <person name="Submissions S."/>
        </authorList>
    </citation>
    <scope>NUCLEOTIDE SEQUENCE [LARGE SCALE GENOMIC DNA]</scope>
    <source>
        <strain evidence="4">CGMCC 1.10218</strain>
    </source>
</reference>
<evidence type="ECO:0000313" key="3">
    <source>
        <dbReference type="EMBL" id="SEJ38477.1"/>
    </source>
</evidence>
<dbReference type="SUPFAM" id="SSF101874">
    <property type="entry name" value="YceI-like"/>
    <property type="match status" value="1"/>
</dbReference>
<dbReference type="PANTHER" id="PTHR34406:SF1">
    <property type="entry name" value="PROTEIN YCEI"/>
    <property type="match status" value="1"/>
</dbReference>
<dbReference type="Gene3D" id="2.40.128.110">
    <property type="entry name" value="Lipid/polyisoprenoid-binding, YceI-like"/>
    <property type="match status" value="1"/>
</dbReference>
<dbReference type="SMART" id="SM00867">
    <property type="entry name" value="YceI"/>
    <property type="match status" value="1"/>
</dbReference>